<proteinExistence type="predicted"/>
<feature type="transmembrane region" description="Helical" evidence="1">
    <location>
        <begin position="196"/>
        <end position="214"/>
    </location>
</feature>
<feature type="transmembrane region" description="Helical" evidence="1">
    <location>
        <begin position="585"/>
        <end position="606"/>
    </location>
</feature>
<feature type="transmembrane region" description="Helical" evidence="1">
    <location>
        <begin position="304"/>
        <end position="324"/>
    </location>
</feature>
<reference evidence="2" key="1">
    <citation type="submission" date="2023-06" db="EMBL/GenBank/DDBJ databases">
        <title>Genome-scale phylogeny and comparative genomics of the fungal order Sordariales.</title>
        <authorList>
            <consortium name="Lawrence Berkeley National Laboratory"/>
            <person name="Hensen N."/>
            <person name="Bonometti L."/>
            <person name="Westerberg I."/>
            <person name="Brannstrom I.O."/>
            <person name="Guillou S."/>
            <person name="Cros-Aarteil S."/>
            <person name="Calhoun S."/>
            <person name="Haridas S."/>
            <person name="Kuo A."/>
            <person name="Mondo S."/>
            <person name="Pangilinan J."/>
            <person name="Riley R."/>
            <person name="Labutti K."/>
            <person name="Andreopoulos B."/>
            <person name="Lipzen A."/>
            <person name="Chen C."/>
            <person name="Yanf M."/>
            <person name="Daum C."/>
            <person name="Ng V."/>
            <person name="Clum A."/>
            <person name="Steindorff A."/>
            <person name="Ohm R."/>
            <person name="Martin F."/>
            <person name="Silar P."/>
            <person name="Natvig D."/>
            <person name="Lalanne C."/>
            <person name="Gautier V."/>
            <person name="Ament-Velasquez S.L."/>
            <person name="Kruys A."/>
            <person name="Hutchinson M.I."/>
            <person name="Powell A.J."/>
            <person name="Barry K."/>
            <person name="Miller A.N."/>
            <person name="Grigoriev I.V."/>
            <person name="Debuchy R."/>
            <person name="Gladieux P."/>
            <person name="Thoren M.H."/>
            <person name="Johannesson H."/>
        </authorList>
    </citation>
    <scope>NUCLEOTIDE SEQUENCE</scope>
    <source>
        <strain evidence="2">SMH4607-1</strain>
    </source>
</reference>
<dbReference type="Proteomes" id="UP001172102">
    <property type="component" value="Unassembled WGS sequence"/>
</dbReference>
<dbReference type="AlphaFoldDB" id="A0AA40E6I0"/>
<evidence type="ECO:0000256" key="1">
    <source>
        <dbReference type="SAM" id="Phobius"/>
    </source>
</evidence>
<keyword evidence="3" id="KW-1185">Reference proteome</keyword>
<feature type="transmembrane region" description="Helical" evidence="1">
    <location>
        <begin position="166"/>
        <end position="184"/>
    </location>
</feature>
<keyword evidence="1" id="KW-1133">Transmembrane helix</keyword>
<feature type="transmembrane region" description="Helical" evidence="1">
    <location>
        <begin position="513"/>
        <end position="529"/>
    </location>
</feature>
<dbReference type="InterPro" id="IPR053018">
    <property type="entry name" value="Elsinochrome_Biosynth-Asso"/>
</dbReference>
<evidence type="ECO:0000313" key="3">
    <source>
        <dbReference type="Proteomes" id="UP001172102"/>
    </source>
</evidence>
<comment type="caution">
    <text evidence="2">The sequence shown here is derived from an EMBL/GenBank/DDBJ whole genome shotgun (WGS) entry which is preliminary data.</text>
</comment>
<gene>
    <name evidence="2" type="ORF">B0H67DRAFT_567570</name>
</gene>
<evidence type="ECO:0008006" key="4">
    <source>
        <dbReference type="Google" id="ProtNLM"/>
    </source>
</evidence>
<evidence type="ECO:0000313" key="2">
    <source>
        <dbReference type="EMBL" id="KAK0724278.1"/>
    </source>
</evidence>
<keyword evidence="1" id="KW-0472">Membrane</keyword>
<feature type="transmembrane region" description="Helical" evidence="1">
    <location>
        <begin position="361"/>
        <end position="381"/>
    </location>
</feature>
<sequence length="637" mass="72761">MSNSSSNSPEAAPQASGEGFNCSERLENIQPDPDIAGVGIISSFLGTAWLVVFILVVYFVIFYDPTLDPFSVDPNKKLPRPNPVDMVFYKAKLWLLQPLDFLEPKYKWLASLRRKLRSDAGRAIFIQVIMALSDVQIVTGIAILVSGYYSATRGMSGYHWRMMVRVAWFSTITHLAALSCLRTYLHENKFTREIRLLLMGCLAVMLIVATLVTADGGFSDELPVICFLNISKSPTALQNSDVLAAVFLLIYNIILRGLKLHQAVAEGRSLKIRQWFVRRLARPVAMVVLEYVASTDEHRMRKRAIYIFLVQPMLASLVLAKTYYLTYTSTIGEIYWLLVSAFWGTLRLFELRRLRSQGEDNWTFGQIVPCALFLAPVLALLDAVAKTLKGDDNLPRSRRSEARTTPSNRYQRWFERPTVSPRWFGDDAIRSTNPPVEPTLLRLQTLESSITALNLSTLPLFAYSEESQDPFLGFFEDSTSFPYLTMQLCAWFMFMTFWVFFSDFGLFERVVNTIYANVVMVWGAALWSYETTLDGALPFGRFEDHSPAFTIFYLLPWIFLLGPTYSVFWLLSCPRSTTPKWEYKSAWGVLFRLFLCAVYVLCPMLTYLYCSFLLALIIWACCIGIYLLLSVIARVYY</sequence>
<feature type="transmembrane region" description="Helical" evidence="1">
    <location>
        <begin position="612"/>
        <end position="636"/>
    </location>
</feature>
<organism evidence="2 3">
    <name type="scientific">Lasiosphaeris hirsuta</name>
    <dbReference type="NCBI Taxonomy" id="260670"/>
    <lineage>
        <taxon>Eukaryota</taxon>
        <taxon>Fungi</taxon>
        <taxon>Dikarya</taxon>
        <taxon>Ascomycota</taxon>
        <taxon>Pezizomycotina</taxon>
        <taxon>Sordariomycetes</taxon>
        <taxon>Sordariomycetidae</taxon>
        <taxon>Sordariales</taxon>
        <taxon>Lasiosphaeriaceae</taxon>
        <taxon>Lasiosphaeris</taxon>
    </lineage>
</organism>
<feature type="transmembrane region" description="Helical" evidence="1">
    <location>
        <begin position="242"/>
        <end position="258"/>
    </location>
</feature>
<feature type="transmembrane region" description="Helical" evidence="1">
    <location>
        <begin position="330"/>
        <end position="349"/>
    </location>
</feature>
<dbReference type="PANTHER" id="PTHR37577">
    <property type="entry name" value="INTEGRAL MEMBRANE PROTEIN"/>
    <property type="match status" value="1"/>
</dbReference>
<feature type="transmembrane region" description="Helical" evidence="1">
    <location>
        <begin position="123"/>
        <end position="146"/>
    </location>
</feature>
<name>A0AA40E6I0_9PEZI</name>
<accession>A0AA40E6I0</accession>
<keyword evidence="1" id="KW-0812">Transmembrane</keyword>
<protein>
    <recommendedName>
        <fullName evidence="4">Transmembrane protein</fullName>
    </recommendedName>
</protein>
<feature type="transmembrane region" description="Helical" evidence="1">
    <location>
        <begin position="549"/>
        <end position="573"/>
    </location>
</feature>
<feature type="transmembrane region" description="Helical" evidence="1">
    <location>
        <begin position="481"/>
        <end position="501"/>
    </location>
</feature>
<dbReference type="PANTHER" id="PTHR37577:SF1">
    <property type="entry name" value="INTEGRAL MEMBRANE PROTEIN"/>
    <property type="match status" value="1"/>
</dbReference>
<dbReference type="EMBL" id="JAUKUA010000002">
    <property type="protein sequence ID" value="KAK0724278.1"/>
    <property type="molecule type" value="Genomic_DNA"/>
</dbReference>
<feature type="transmembrane region" description="Helical" evidence="1">
    <location>
        <begin position="35"/>
        <end position="61"/>
    </location>
</feature>